<feature type="coiled-coil region" evidence="7">
    <location>
        <begin position="578"/>
        <end position="609"/>
    </location>
</feature>
<dbReference type="PANTHER" id="PTHR13924:SF4">
    <property type="entry name" value="TRANSFORMING ACIDIC COILED-COIL-CONTAINING PROTEIN 3"/>
    <property type="match status" value="1"/>
</dbReference>
<feature type="coiled-coil region" evidence="7">
    <location>
        <begin position="698"/>
        <end position="782"/>
    </location>
</feature>
<evidence type="ECO:0000313" key="11">
    <source>
        <dbReference type="RefSeq" id="XP_020661549.2"/>
    </source>
</evidence>
<feature type="compositionally biased region" description="Polar residues" evidence="8">
    <location>
        <begin position="394"/>
        <end position="408"/>
    </location>
</feature>
<proteinExistence type="inferred from homology"/>
<reference evidence="11" key="1">
    <citation type="submission" date="2025-08" db="UniProtKB">
        <authorList>
            <consortium name="RefSeq"/>
        </authorList>
    </citation>
    <scope>IDENTIFICATION</scope>
</reference>
<dbReference type="Pfam" id="PF05010">
    <property type="entry name" value="TACC_C"/>
    <property type="match status" value="1"/>
</dbReference>
<gene>
    <name evidence="11" type="primary">TACC3</name>
</gene>
<evidence type="ECO:0000313" key="10">
    <source>
        <dbReference type="Proteomes" id="UP001652642"/>
    </source>
</evidence>
<evidence type="ECO:0000256" key="2">
    <source>
        <dbReference type="ARBA" id="ARBA00009423"/>
    </source>
</evidence>
<sequence length="787" mass="88548">MNLQTWNRENMTDDISSESCPILFASPEATGRPSILRPSQKENVPPKGIVKPMKVTFQTPMRDPQTRKILSPDIRMRMEENCGDNSEDLVLPTHDVVRQQKITTEADAIKEETETKQKISSDSPDDGPEKSKGAHTPDLPTVNDADLFKSSSDRPNAPKPQEMSPSRVFTGADISINALSLDADFTSQTAIEDIPSEETGCRTECSFSSESLQDVYFTTQIVSSDQAIKLASDRVCKTAPLSLSNTENPSLPHVLESYNFENLSYGEIKVRDDEKHNTGTEENSVLKSSYNFVYDKFDPNVNPFEGGSKIQNPRHDGLSIEKSNTQEETSFSKADSVQIQQCILLDELKAVETTTEILKEIEKQNVTEGQEEQTVAQAETHAESSQEFMVAKSTLPSETSGPDNSNGQLLVDDLDLISSSKTEMAVNESSQVDTENEEFRPPLDVLGIDIEVDYLEQFGMSSFKDSVLRKQSLYLKFDPLLSESPKKSGPSTNKAMPVIPTLFQNGRPSTIVVSDEVKTSDHEEKPLGLDLLGTFPDMAKVLPDIPTSSDNSLFSCAKSTENIIDMLKYSQKDMDDAVEKAKQEMDAVVKKLSSEVKEKQQEALEWKMKYEKMYIENKEMGKIVAEFEGTITQVMEDSQSQKELAKKELQRVLDEKQQVVSDLDAMEKSFSELFKRFEKQKEAIEGFQRNEEALKKCVEDYLARIKKEEQRYQALKAHAEEKLHQANEEIAQVRSKAKTEVVALQATLRREQMKIQSLERSIEQKAKENDELTKICDDLISKMEKMC</sequence>
<dbReference type="InterPro" id="IPR007707">
    <property type="entry name" value="TACC_C"/>
</dbReference>
<feature type="region of interest" description="Disordered" evidence="8">
    <location>
        <begin position="366"/>
        <end position="409"/>
    </location>
</feature>
<name>A0A6J0UTM0_9SAUR</name>
<organism evidence="10 11">
    <name type="scientific">Pogona vitticeps</name>
    <name type="common">central bearded dragon</name>
    <dbReference type="NCBI Taxonomy" id="103695"/>
    <lineage>
        <taxon>Eukaryota</taxon>
        <taxon>Metazoa</taxon>
        <taxon>Chordata</taxon>
        <taxon>Craniata</taxon>
        <taxon>Vertebrata</taxon>
        <taxon>Euteleostomi</taxon>
        <taxon>Lepidosauria</taxon>
        <taxon>Squamata</taxon>
        <taxon>Bifurcata</taxon>
        <taxon>Unidentata</taxon>
        <taxon>Episquamata</taxon>
        <taxon>Toxicofera</taxon>
        <taxon>Iguania</taxon>
        <taxon>Acrodonta</taxon>
        <taxon>Agamidae</taxon>
        <taxon>Amphibolurinae</taxon>
        <taxon>Pogona</taxon>
    </lineage>
</organism>
<keyword evidence="3" id="KW-0963">Cytoplasm</keyword>
<dbReference type="InterPro" id="IPR057663">
    <property type="entry name" value="TACC3_Aurora-A_bind"/>
</dbReference>
<dbReference type="InterPro" id="IPR039915">
    <property type="entry name" value="TACC"/>
</dbReference>
<feature type="region of interest" description="Disordered" evidence="8">
    <location>
        <begin position="28"/>
        <end position="48"/>
    </location>
</feature>
<evidence type="ECO:0000259" key="9">
    <source>
        <dbReference type="Pfam" id="PF05010"/>
    </source>
</evidence>
<dbReference type="OrthoDB" id="10255048at2759"/>
<dbReference type="PANTHER" id="PTHR13924">
    <property type="entry name" value="TRANSFORMING ACIDIC COILED-COIL CONTAINING PROTEIN 1/2"/>
    <property type="match status" value="1"/>
</dbReference>
<feature type="region of interest" description="Disordered" evidence="8">
    <location>
        <begin position="103"/>
        <end position="167"/>
    </location>
</feature>
<dbReference type="Proteomes" id="UP001652642">
    <property type="component" value="Chromosome 3"/>
</dbReference>
<keyword evidence="10" id="KW-1185">Reference proteome</keyword>
<dbReference type="RefSeq" id="XP_020661549.2">
    <property type="nucleotide sequence ID" value="XM_020805890.2"/>
</dbReference>
<evidence type="ECO:0000256" key="7">
    <source>
        <dbReference type="SAM" id="Coils"/>
    </source>
</evidence>
<comment type="subcellular location">
    <subcellularLocation>
        <location evidence="1">Cytoplasm</location>
        <location evidence="1">Cytoskeleton</location>
    </subcellularLocation>
</comment>
<evidence type="ECO:0000256" key="4">
    <source>
        <dbReference type="ARBA" id="ARBA00022553"/>
    </source>
</evidence>
<keyword evidence="5 7" id="KW-0175">Coiled coil</keyword>
<evidence type="ECO:0000256" key="8">
    <source>
        <dbReference type="SAM" id="MobiDB-lite"/>
    </source>
</evidence>
<keyword evidence="4" id="KW-0597">Phosphoprotein</keyword>
<feature type="compositionally biased region" description="Basic and acidic residues" evidence="8">
    <location>
        <begin position="107"/>
        <end position="119"/>
    </location>
</feature>
<accession>A0A6J0UTM0</accession>
<keyword evidence="6" id="KW-0206">Cytoskeleton</keyword>
<dbReference type="Gene3D" id="1.20.5.1700">
    <property type="match status" value="1"/>
</dbReference>
<evidence type="ECO:0000256" key="5">
    <source>
        <dbReference type="ARBA" id="ARBA00023054"/>
    </source>
</evidence>
<evidence type="ECO:0000256" key="1">
    <source>
        <dbReference type="ARBA" id="ARBA00004245"/>
    </source>
</evidence>
<evidence type="ECO:0000256" key="6">
    <source>
        <dbReference type="ARBA" id="ARBA00023212"/>
    </source>
</evidence>
<evidence type="ECO:0000256" key="3">
    <source>
        <dbReference type="ARBA" id="ARBA00022490"/>
    </source>
</evidence>
<feature type="compositionally biased region" description="Polar residues" evidence="8">
    <location>
        <begin position="366"/>
        <end position="387"/>
    </location>
</feature>
<feature type="coiled-coil region" evidence="7">
    <location>
        <begin position="635"/>
        <end position="666"/>
    </location>
</feature>
<feature type="domain" description="Transforming acidic coiled-coil-containing protein C-terminal" evidence="9">
    <location>
        <begin position="582"/>
        <end position="780"/>
    </location>
</feature>
<dbReference type="GeneID" id="110085582"/>
<comment type="similarity">
    <text evidence="2">Belongs to the TACC family.</text>
</comment>
<dbReference type="Pfam" id="PF25777">
    <property type="entry name" value="Aurora-A_bind_TACC3"/>
    <property type="match status" value="1"/>
</dbReference>
<protein>
    <submittedName>
        <fullName evidence="11">Transforming acidic coiled-coil-containing protein 3 isoform X1</fullName>
    </submittedName>
</protein>